<keyword evidence="3" id="KW-0812">Transmembrane</keyword>
<dbReference type="Pfam" id="PF01551">
    <property type="entry name" value="Peptidase_M23"/>
    <property type="match status" value="1"/>
</dbReference>
<accession>A0A7C5P8A2</accession>
<feature type="compositionally biased region" description="Low complexity" evidence="2">
    <location>
        <begin position="111"/>
        <end position="123"/>
    </location>
</feature>
<dbReference type="PANTHER" id="PTHR21666:SF286">
    <property type="entry name" value="LIPOPROTEIN NLPD"/>
    <property type="match status" value="1"/>
</dbReference>
<sequence length="314" mass="35338">MPRRINDEITFMVVPHSGHTPFSFKIKWGVLVFFLGAFFFSILFIIMTFFFSLSINSRLSDYQVLKTQNARQSEEIRQLKLESDALKKDLNRLIDEERELRKNLGIPEVPDQSSKSKSDQTSSVEGVKRESANELGFFLNSPLDPRFVNIRNDLSMIRTQLSYRERSFNQISQIARRKLNEYASFPTGFPADGVITSYFGYRPAFGDFHPGIDVACAYGSPIYATGDGIVVFAGWYLSGYGLTVIIDHGNGYETLYAHDSALAVNVGQRVKKGQVIAYIGLTGFTTGPHVHYEVHHYGRVINPMLVIGANPAEL</sequence>
<proteinExistence type="predicted"/>
<dbReference type="CDD" id="cd12797">
    <property type="entry name" value="M23_peptidase"/>
    <property type="match status" value="1"/>
</dbReference>
<comment type="caution">
    <text evidence="5">The sequence shown here is derived from an EMBL/GenBank/DDBJ whole genome shotgun (WGS) entry which is preliminary data.</text>
</comment>
<dbReference type="InterPro" id="IPR011055">
    <property type="entry name" value="Dup_hybrid_motif"/>
</dbReference>
<reference evidence="5" key="1">
    <citation type="journal article" date="2020" name="mSystems">
        <title>Genome- and Community-Level Interaction Insights into Carbon Utilization and Element Cycling Functions of Hydrothermarchaeota in Hydrothermal Sediment.</title>
        <authorList>
            <person name="Zhou Z."/>
            <person name="Liu Y."/>
            <person name="Xu W."/>
            <person name="Pan J."/>
            <person name="Luo Z.H."/>
            <person name="Li M."/>
        </authorList>
    </citation>
    <scope>NUCLEOTIDE SEQUENCE [LARGE SCALE GENOMIC DNA]</scope>
    <source>
        <strain evidence="5">SpSt-1019</strain>
    </source>
</reference>
<dbReference type="EMBL" id="DRUY01000144">
    <property type="protein sequence ID" value="HHI65765.1"/>
    <property type="molecule type" value="Genomic_DNA"/>
</dbReference>
<feature type="domain" description="M23ase beta-sheet core" evidence="4">
    <location>
        <begin position="208"/>
        <end position="303"/>
    </location>
</feature>
<feature type="coiled-coil region" evidence="1">
    <location>
        <begin position="62"/>
        <end position="103"/>
    </location>
</feature>
<evidence type="ECO:0000259" key="4">
    <source>
        <dbReference type="Pfam" id="PF01551"/>
    </source>
</evidence>
<dbReference type="InterPro" id="IPR050570">
    <property type="entry name" value="Cell_wall_metabolism_enzyme"/>
</dbReference>
<dbReference type="GO" id="GO:0004222">
    <property type="term" value="F:metalloendopeptidase activity"/>
    <property type="evidence" value="ECO:0007669"/>
    <property type="project" value="TreeGrafter"/>
</dbReference>
<dbReference type="PANTHER" id="PTHR21666">
    <property type="entry name" value="PEPTIDASE-RELATED"/>
    <property type="match status" value="1"/>
</dbReference>
<name>A0A7C5P8A2_9BACT</name>
<protein>
    <recommendedName>
        <fullName evidence="4">M23ase beta-sheet core domain-containing protein</fullName>
    </recommendedName>
</protein>
<evidence type="ECO:0000313" key="5">
    <source>
        <dbReference type="EMBL" id="HHI65765.1"/>
    </source>
</evidence>
<evidence type="ECO:0000256" key="2">
    <source>
        <dbReference type="SAM" id="MobiDB-lite"/>
    </source>
</evidence>
<keyword evidence="3" id="KW-0472">Membrane</keyword>
<evidence type="ECO:0000256" key="1">
    <source>
        <dbReference type="SAM" id="Coils"/>
    </source>
</evidence>
<dbReference type="InterPro" id="IPR016047">
    <property type="entry name" value="M23ase_b-sheet_dom"/>
</dbReference>
<feature type="region of interest" description="Disordered" evidence="2">
    <location>
        <begin position="105"/>
        <end position="127"/>
    </location>
</feature>
<organism evidence="5">
    <name type="scientific">Thermodesulfobium narugense</name>
    <dbReference type="NCBI Taxonomy" id="184064"/>
    <lineage>
        <taxon>Bacteria</taxon>
        <taxon>Pseudomonadati</taxon>
        <taxon>Thermodesulfobiota</taxon>
        <taxon>Thermodesulfobiia</taxon>
        <taxon>Thermodesulfobiales</taxon>
        <taxon>Thermodesulfobiaceae</taxon>
        <taxon>Thermodesulfobium</taxon>
    </lineage>
</organism>
<dbReference type="Gene3D" id="2.70.70.10">
    <property type="entry name" value="Glucose Permease (Domain IIA)"/>
    <property type="match status" value="1"/>
</dbReference>
<keyword evidence="1" id="KW-0175">Coiled coil</keyword>
<feature type="transmembrane region" description="Helical" evidence="3">
    <location>
        <begin position="28"/>
        <end position="53"/>
    </location>
</feature>
<gene>
    <name evidence="5" type="ORF">ENL70_04375</name>
</gene>
<dbReference type="SUPFAM" id="SSF51261">
    <property type="entry name" value="Duplicated hybrid motif"/>
    <property type="match status" value="1"/>
</dbReference>
<evidence type="ECO:0000256" key="3">
    <source>
        <dbReference type="SAM" id="Phobius"/>
    </source>
</evidence>
<dbReference type="AlphaFoldDB" id="A0A7C5P8A2"/>
<keyword evidence="3" id="KW-1133">Transmembrane helix</keyword>